<organism evidence="1 2">
    <name type="scientific">Caulobacter endophyticus</name>
    <dbReference type="NCBI Taxonomy" id="2172652"/>
    <lineage>
        <taxon>Bacteria</taxon>
        <taxon>Pseudomonadati</taxon>
        <taxon>Pseudomonadota</taxon>
        <taxon>Alphaproteobacteria</taxon>
        <taxon>Caulobacterales</taxon>
        <taxon>Caulobacteraceae</taxon>
        <taxon>Caulobacter</taxon>
    </lineage>
</organism>
<dbReference type="AlphaFoldDB" id="A0A2T9JEU1"/>
<comment type="caution">
    <text evidence="1">The sequence shown here is derived from an EMBL/GenBank/DDBJ whole genome shotgun (WGS) entry which is preliminary data.</text>
</comment>
<evidence type="ECO:0000313" key="2">
    <source>
        <dbReference type="Proteomes" id="UP000245073"/>
    </source>
</evidence>
<sequence length="100" mass="11025">MFDHTSRYHGLDTASLTLADGRTVTYARRRFLPPGASLSTLTLVKASPGDRLDLLANRIYGDPLMFWRLCDGNDAMDPQRMLADAAEDPAATLRAAMPRT</sequence>
<dbReference type="OrthoDB" id="9809850at2"/>
<reference evidence="1 2" key="1">
    <citation type="submission" date="2018-04" db="EMBL/GenBank/DDBJ databases">
        <title>The genome sequence of Caulobacter sp. 744.</title>
        <authorList>
            <person name="Gao J."/>
            <person name="Sun J."/>
        </authorList>
    </citation>
    <scope>NUCLEOTIDE SEQUENCE [LARGE SCALE GENOMIC DNA]</scope>
    <source>
        <strain evidence="1 2">774</strain>
    </source>
</reference>
<name>A0A2T9JEU1_9CAUL</name>
<protein>
    <recommendedName>
        <fullName evidence="3">LysM domain-containing protein</fullName>
    </recommendedName>
</protein>
<dbReference type="EMBL" id="QDKQ01000077">
    <property type="protein sequence ID" value="PVM82179.1"/>
    <property type="molecule type" value="Genomic_DNA"/>
</dbReference>
<dbReference type="RefSeq" id="WP_109455354.1">
    <property type="nucleotide sequence ID" value="NZ_QDKQ01000077.1"/>
</dbReference>
<accession>A0A2T9JEU1</accession>
<keyword evidence="2" id="KW-1185">Reference proteome</keyword>
<evidence type="ECO:0000313" key="1">
    <source>
        <dbReference type="EMBL" id="PVM82179.1"/>
    </source>
</evidence>
<gene>
    <name evidence="1" type="ORF">DDF67_24560</name>
</gene>
<dbReference type="Proteomes" id="UP000245073">
    <property type="component" value="Unassembled WGS sequence"/>
</dbReference>
<proteinExistence type="predicted"/>
<evidence type="ECO:0008006" key="3">
    <source>
        <dbReference type="Google" id="ProtNLM"/>
    </source>
</evidence>